<keyword evidence="1" id="KW-1133">Transmembrane helix</keyword>
<keyword evidence="1" id="KW-0812">Transmembrane</keyword>
<dbReference type="EMBL" id="CP003642">
    <property type="protein sequence ID" value="AFZ26831.1"/>
    <property type="molecule type" value="Genomic_DNA"/>
</dbReference>
<dbReference type="HOGENOM" id="CLU_209523_1_0_3"/>
<organism evidence="2 3">
    <name type="scientific">Cylindrospermum stagnale PCC 7417</name>
    <dbReference type="NCBI Taxonomy" id="56107"/>
    <lineage>
        <taxon>Bacteria</taxon>
        <taxon>Bacillati</taxon>
        <taxon>Cyanobacteriota</taxon>
        <taxon>Cyanophyceae</taxon>
        <taxon>Nostocales</taxon>
        <taxon>Nostocaceae</taxon>
        <taxon>Cylindrospermum</taxon>
    </lineage>
</organism>
<name>K9X445_9NOST</name>
<sequence length="49" mass="5123">MSLIDGIVLTLLNTVACLALPKLLSIIIAAKIKNTAQPPESSSEIPSFS</sequence>
<feature type="transmembrane region" description="Helical" evidence="1">
    <location>
        <begin position="6"/>
        <end position="30"/>
    </location>
</feature>
<protein>
    <submittedName>
        <fullName evidence="2">Uncharacterized protein</fullName>
    </submittedName>
</protein>
<reference evidence="2 3" key="1">
    <citation type="submission" date="2012-06" db="EMBL/GenBank/DDBJ databases">
        <title>Finished chromosome of genome of Cylindrospermum stagnale PCC 7417.</title>
        <authorList>
            <consortium name="US DOE Joint Genome Institute"/>
            <person name="Gugger M."/>
            <person name="Coursin T."/>
            <person name="Rippka R."/>
            <person name="Tandeau De Marsac N."/>
            <person name="Huntemann M."/>
            <person name="Wei C.-L."/>
            <person name="Han J."/>
            <person name="Detter J.C."/>
            <person name="Han C."/>
            <person name="Tapia R."/>
            <person name="Chen A."/>
            <person name="Kyrpides N."/>
            <person name="Mavromatis K."/>
            <person name="Markowitz V."/>
            <person name="Szeto E."/>
            <person name="Ivanova N."/>
            <person name="Pagani I."/>
            <person name="Pati A."/>
            <person name="Goodwin L."/>
            <person name="Nordberg H.P."/>
            <person name="Cantor M.N."/>
            <person name="Hua S.X."/>
            <person name="Woyke T."/>
            <person name="Kerfeld C.A."/>
        </authorList>
    </citation>
    <scope>NUCLEOTIDE SEQUENCE [LARGE SCALE GENOMIC DNA]</scope>
    <source>
        <strain evidence="2 3">PCC 7417</strain>
    </source>
</reference>
<dbReference type="Proteomes" id="UP000010475">
    <property type="component" value="Chromosome"/>
</dbReference>
<keyword evidence="1" id="KW-0472">Membrane</keyword>
<evidence type="ECO:0000313" key="3">
    <source>
        <dbReference type="Proteomes" id="UP000010475"/>
    </source>
</evidence>
<accession>K9X445</accession>
<evidence type="ECO:0000313" key="2">
    <source>
        <dbReference type="EMBL" id="AFZ26831.1"/>
    </source>
</evidence>
<dbReference type="AlphaFoldDB" id="K9X445"/>
<dbReference type="eggNOG" id="ENOG5030BTF">
    <property type="taxonomic scope" value="Bacteria"/>
</dbReference>
<keyword evidence="3" id="KW-1185">Reference proteome</keyword>
<dbReference type="KEGG" id="csg:Cylst_4770"/>
<evidence type="ECO:0000256" key="1">
    <source>
        <dbReference type="SAM" id="Phobius"/>
    </source>
</evidence>
<gene>
    <name evidence="2" type="ORF">Cylst_4770</name>
</gene>
<proteinExistence type="predicted"/>